<dbReference type="GO" id="GO:0003677">
    <property type="term" value="F:DNA binding"/>
    <property type="evidence" value="ECO:0007669"/>
    <property type="project" value="InterPro"/>
</dbReference>
<dbReference type="Proteomes" id="UP000315995">
    <property type="component" value="Chromosome"/>
</dbReference>
<name>A0A4Y6PZI7_PERCE</name>
<proteinExistence type="predicted"/>
<evidence type="ECO:0000313" key="3">
    <source>
        <dbReference type="Proteomes" id="UP000315995"/>
    </source>
</evidence>
<keyword evidence="3" id="KW-1185">Reference proteome</keyword>
<dbReference type="PANTHER" id="PTHR33360">
    <property type="entry name" value="TRANSPOSASE FOR INSERTION SEQUENCE ELEMENT IS200"/>
    <property type="match status" value="1"/>
</dbReference>
<dbReference type="AlphaFoldDB" id="A0A4Y6PZI7"/>
<gene>
    <name evidence="2" type="primary">tnpA</name>
    <name evidence="2" type="ORF">FIV42_23990</name>
</gene>
<dbReference type="SMART" id="SM01321">
    <property type="entry name" value="Y1_Tnp"/>
    <property type="match status" value="1"/>
</dbReference>
<dbReference type="SUPFAM" id="SSF143422">
    <property type="entry name" value="Transposase IS200-like"/>
    <property type="match status" value="1"/>
</dbReference>
<dbReference type="InterPro" id="IPR002686">
    <property type="entry name" value="Transposase_17"/>
</dbReference>
<accession>A0A5B8YED9</accession>
<feature type="domain" description="Transposase IS200-like" evidence="1">
    <location>
        <begin position="7"/>
        <end position="121"/>
    </location>
</feature>
<organism evidence="2 3">
    <name type="scientific">Persicimonas caeni</name>
    <dbReference type="NCBI Taxonomy" id="2292766"/>
    <lineage>
        <taxon>Bacteria</taxon>
        <taxon>Deltaproteobacteria</taxon>
        <taxon>Bradymonadales</taxon>
        <taxon>Bradymonadaceae</taxon>
        <taxon>Persicimonas</taxon>
    </lineage>
</organism>
<evidence type="ECO:0000259" key="1">
    <source>
        <dbReference type="SMART" id="SM01321"/>
    </source>
</evidence>
<dbReference type="PANTHER" id="PTHR33360:SF2">
    <property type="entry name" value="TRANSPOSASE FOR INSERTION SEQUENCE ELEMENT IS200"/>
    <property type="match status" value="1"/>
</dbReference>
<sequence length="146" mass="16955">MEPDMPFTRFRFHIVFATKGRAKWIDAEIEEFLYPVLISSAARNDGKIITLGGVEDHVHLIAAIKPKVAPSHFIDRTKSESSGAIRRNFRRRRNFKWQVGFGAFTLSALDYQDAVRYVEKQKEHHRRGITWSVFEEIMEEGFEEAA</sequence>
<dbReference type="EMBL" id="CP041186">
    <property type="protein sequence ID" value="QDG53692.1"/>
    <property type="molecule type" value="Genomic_DNA"/>
</dbReference>
<dbReference type="GO" id="GO:0006313">
    <property type="term" value="P:DNA transposition"/>
    <property type="evidence" value="ECO:0007669"/>
    <property type="project" value="InterPro"/>
</dbReference>
<dbReference type="GO" id="GO:0004803">
    <property type="term" value="F:transposase activity"/>
    <property type="evidence" value="ECO:0007669"/>
    <property type="project" value="InterPro"/>
</dbReference>
<dbReference type="Gene3D" id="3.30.70.1290">
    <property type="entry name" value="Transposase IS200-like"/>
    <property type="match status" value="1"/>
</dbReference>
<dbReference type="Pfam" id="PF01797">
    <property type="entry name" value="Y1_Tnp"/>
    <property type="match status" value="1"/>
</dbReference>
<reference evidence="2 3" key="1">
    <citation type="submission" date="2019-06" db="EMBL/GenBank/DDBJ databases">
        <title>Persicimonas caeni gen. nov., sp. nov., a predatory bacterium isolated from solar saltern.</title>
        <authorList>
            <person name="Wang S."/>
        </authorList>
    </citation>
    <scope>NUCLEOTIDE SEQUENCE [LARGE SCALE GENOMIC DNA]</scope>
    <source>
        <strain evidence="2 3">YN101</strain>
    </source>
</reference>
<accession>A0A4Y6PZI7</accession>
<evidence type="ECO:0000313" key="2">
    <source>
        <dbReference type="EMBL" id="QDG53692.1"/>
    </source>
</evidence>
<protein>
    <submittedName>
        <fullName evidence="2">IS200/IS605 family transposase</fullName>
    </submittedName>
</protein>
<dbReference type="OrthoDB" id="9798161at2"/>
<dbReference type="NCBIfam" id="NF033573">
    <property type="entry name" value="transpos_IS200"/>
    <property type="match status" value="1"/>
</dbReference>
<dbReference type="InterPro" id="IPR036515">
    <property type="entry name" value="Transposase_17_sf"/>
</dbReference>